<feature type="transmembrane region" description="Helical" evidence="10">
    <location>
        <begin position="138"/>
        <end position="162"/>
    </location>
</feature>
<dbReference type="Pfam" id="PF00909">
    <property type="entry name" value="Ammonium_transp"/>
    <property type="match status" value="1"/>
</dbReference>
<feature type="domain" description="Ammonium transporter AmtB-like" evidence="11">
    <location>
        <begin position="13"/>
        <end position="321"/>
    </location>
</feature>
<feature type="transmembrane region" description="Helical" evidence="10">
    <location>
        <begin position="269"/>
        <end position="294"/>
    </location>
</feature>
<keyword evidence="5 10" id="KW-1133">Transmembrane helix</keyword>
<proteinExistence type="inferred from homology"/>
<comment type="subcellular location">
    <subcellularLocation>
        <location evidence="1">Membrane</location>
        <topology evidence="1">Multi-pass membrane protein</topology>
    </subcellularLocation>
</comment>
<dbReference type="PROSITE" id="PS01219">
    <property type="entry name" value="AMMONIUM_TRANSP"/>
    <property type="match status" value="1"/>
</dbReference>
<evidence type="ECO:0000256" key="9">
    <source>
        <dbReference type="SAM" id="MobiDB-lite"/>
    </source>
</evidence>
<feature type="region of interest" description="Disordered" evidence="9">
    <location>
        <begin position="346"/>
        <end position="368"/>
    </location>
</feature>
<evidence type="ECO:0000256" key="6">
    <source>
        <dbReference type="ARBA" id="ARBA00023136"/>
    </source>
</evidence>
<feature type="transmembrane region" description="Helical" evidence="10">
    <location>
        <begin position="78"/>
        <end position="102"/>
    </location>
</feature>
<comment type="caution">
    <text evidence="12">The sequence shown here is derived from an EMBL/GenBank/DDBJ whole genome shotgun (WGS) entry which is preliminary data.</text>
</comment>
<keyword evidence="7" id="KW-0924">Ammonia transport</keyword>
<protein>
    <recommendedName>
        <fullName evidence="8">Ammonium transporter</fullName>
    </recommendedName>
</protein>
<dbReference type="PANTHER" id="PTHR43029">
    <property type="entry name" value="AMMONIUM TRANSPORTER MEP2"/>
    <property type="match status" value="1"/>
</dbReference>
<dbReference type="Gene3D" id="1.10.3430.10">
    <property type="entry name" value="Ammonium transporter AmtB like domains"/>
    <property type="match status" value="1"/>
</dbReference>
<evidence type="ECO:0000256" key="10">
    <source>
        <dbReference type="SAM" id="Phobius"/>
    </source>
</evidence>
<feature type="compositionally biased region" description="Low complexity" evidence="9">
    <location>
        <begin position="346"/>
        <end position="357"/>
    </location>
</feature>
<dbReference type="InterPro" id="IPR024041">
    <property type="entry name" value="NH4_transpt_AmtB-like_dom"/>
</dbReference>
<evidence type="ECO:0000259" key="11">
    <source>
        <dbReference type="Pfam" id="PF00909"/>
    </source>
</evidence>
<dbReference type="RefSeq" id="WP_344308543.1">
    <property type="nucleotide sequence ID" value="NZ_BAAANO010000014.1"/>
</dbReference>
<feature type="transmembrane region" description="Helical" evidence="10">
    <location>
        <begin position="46"/>
        <end position="66"/>
    </location>
</feature>
<evidence type="ECO:0000256" key="5">
    <source>
        <dbReference type="ARBA" id="ARBA00022989"/>
    </source>
</evidence>
<evidence type="ECO:0000313" key="13">
    <source>
        <dbReference type="Proteomes" id="UP001500755"/>
    </source>
</evidence>
<keyword evidence="13" id="KW-1185">Reference proteome</keyword>
<feature type="transmembrane region" description="Helical" evidence="10">
    <location>
        <begin position="174"/>
        <end position="193"/>
    </location>
</feature>
<keyword evidence="6 10" id="KW-0472">Membrane</keyword>
<evidence type="ECO:0000256" key="2">
    <source>
        <dbReference type="ARBA" id="ARBA00005887"/>
    </source>
</evidence>
<dbReference type="InterPro" id="IPR001905">
    <property type="entry name" value="Ammonium_transpt"/>
</dbReference>
<dbReference type="PANTHER" id="PTHR43029:SF10">
    <property type="entry name" value="AMMONIUM TRANSPORTER MEP2"/>
    <property type="match status" value="1"/>
</dbReference>
<organism evidence="12 13">
    <name type="scientific">Brevibacterium samyangense</name>
    <dbReference type="NCBI Taxonomy" id="366888"/>
    <lineage>
        <taxon>Bacteria</taxon>
        <taxon>Bacillati</taxon>
        <taxon>Actinomycetota</taxon>
        <taxon>Actinomycetes</taxon>
        <taxon>Micrococcales</taxon>
        <taxon>Brevibacteriaceae</taxon>
        <taxon>Brevibacterium</taxon>
    </lineage>
</organism>
<evidence type="ECO:0000256" key="7">
    <source>
        <dbReference type="ARBA" id="ARBA00023177"/>
    </source>
</evidence>
<gene>
    <name evidence="12" type="ORF">GCM10009755_15620</name>
</gene>
<evidence type="ECO:0000313" key="12">
    <source>
        <dbReference type="EMBL" id="GAA2006454.1"/>
    </source>
</evidence>
<feature type="transmembrane region" description="Helical" evidence="10">
    <location>
        <begin position="114"/>
        <end position="132"/>
    </location>
</feature>
<dbReference type="SUPFAM" id="SSF111352">
    <property type="entry name" value="Ammonium transporter"/>
    <property type="match status" value="1"/>
</dbReference>
<keyword evidence="3" id="KW-0813">Transport</keyword>
<dbReference type="Proteomes" id="UP001500755">
    <property type="component" value="Unassembled WGS sequence"/>
</dbReference>
<feature type="transmembrane region" description="Helical" evidence="10">
    <location>
        <begin position="199"/>
        <end position="218"/>
    </location>
</feature>
<sequence length="368" mass="37096">MDAVLTDDGNGGIGTAYMAIWLIMFAGITIAIVASGGAGRMKLGGWLLFAAVWITVVYLPVAHWVFAADGLLLGKVGIIDFAGGTAVHMNSGAAALALALVLGARKNRAERPHNVPQAILGAGLLFVGWLGFNGSCALAAGHLVQVVLLNTILAGCAGMLGFMVVEKLRHGHPTALGAATGVVGGLVAITPAAHTMGPLGALATGFIGAGVAAFAMGFKSRMKIDESLDAFMVHGLAGITGTLCIVFFANPAAPAGIGGLLTGGGLEHALAEVTGIVVTLGYSFGVTFVIAWVLNRTVGLRAPEQDEDLGLDAAVHAETAYEISLIQLDRTPTTVPAGASAPVLAQAQAPAPSVPDAEAVAPQESARS</sequence>
<dbReference type="InterPro" id="IPR029020">
    <property type="entry name" value="Ammonium/urea_transptr"/>
</dbReference>
<reference evidence="12 13" key="1">
    <citation type="journal article" date="2019" name="Int. J. Syst. Evol. Microbiol.">
        <title>The Global Catalogue of Microorganisms (GCM) 10K type strain sequencing project: providing services to taxonomists for standard genome sequencing and annotation.</title>
        <authorList>
            <consortium name="The Broad Institute Genomics Platform"/>
            <consortium name="The Broad Institute Genome Sequencing Center for Infectious Disease"/>
            <person name="Wu L."/>
            <person name="Ma J."/>
        </authorList>
    </citation>
    <scope>NUCLEOTIDE SEQUENCE [LARGE SCALE GENOMIC DNA]</scope>
    <source>
        <strain evidence="12 13">JCM 14546</strain>
    </source>
</reference>
<keyword evidence="4 10" id="KW-0812">Transmembrane</keyword>
<feature type="transmembrane region" description="Helical" evidence="10">
    <location>
        <begin position="12"/>
        <end position="34"/>
    </location>
</feature>
<dbReference type="EMBL" id="BAAANO010000014">
    <property type="protein sequence ID" value="GAA2006454.1"/>
    <property type="molecule type" value="Genomic_DNA"/>
</dbReference>
<comment type="similarity">
    <text evidence="2">Belongs to the ammonia transporter channel (TC 1.A.11.2) family.</text>
</comment>
<accession>A0ABN2TE57</accession>
<name>A0ABN2TE57_9MICO</name>
<evidence type="ECO:0000256" key="8">
    <source>
        <dbReference type="ARBA" id="ARBA00050025"/>
    </source>
</evidence>
<dbReference type="InterPro" id="IPR018047">
    <property type="entry name" value="Ammonium_transpt_CS"/>
</dbReference>
<feature type="transmembrane region" description="Helical" evidence="10">
    <location>
        <begin position="230"/>
        <end position="249"/>
    </location>
</feature>
<evidence type="ECO:0000256" key="1">
    <source>
        <dbReference type="ARBA" id="ARBA00004141"/>
    </source>
</evidence>
<evidence type="ECO:0000256" key="4">
    <source>
        <dbReference type="ARBA" id="ARBA00022692"/>
    </source>
</evidence>
<evidence type="ECO:0000256" key="3">
    <source>
        <dbReference type="ARBA" id="ARBA00022448"/>
    </source>
</evidence>